<dbReference type="GO" id="GO:0005829">
    <property type="term" value="C:cytosol"/>
    <property type="evidence" value="ECO:0007669"/>
    <property type="project" value="TreeGrafter"/>
</dbReference>
<evidence type="ECO:0000256" key="5">
    <source>
        <dbReference type="ARBA" id="ARBA00022705"/>
    </source>
</evidence>
<dbReference type="GO" id="GO:0045004">
    <property type="term" value="P:DNA replication proofreading"/>
    <property type="evidence" value="ECO:0007669"/>
    <property type="project" value="TreeGrafter"/>
</dbReference>
<evidence type="ECO:0000259" key="19">
    <source>
        <dbReference type="PROSITE" id="PS50879"/>
    </source>
</evidence>
<feature type="active site" description="Proton acceptor" evidence="15">
    <location>
        <position position="516"/>
    </location>
</feature>
<evidence type="ECO:0000256" key="7">
    <source>
        <dbReference type="ARBA" id="ARBA00022723"/>
    </source>
</evidence>
<evidence type="ECO:0000256" key="4">
    <source>
        <dbReference type="ARBA" id="ARBA00022695"/>
    </source>
</evidence>
<feature type="binding site" evidence="16">
    <location>
        <position position="422"/>
    </location>
    <ligand>
        <name>substrate</name>
    </ligand>
</feature>
<dbReference type="Pfam" id="PF00075">
    <property type="entry name" value="RNase_H"/>
    <property type="match status" value="1"/>
</dbReference>
<name>A0AAD0EXZ7_FAUOS</name>
<keyword evidence="10 14" id="KW-0460">Magnesium</keyword>
<dbReference type="InterPro" id="IPR006054">
    <property type="entry name" value="DnaQ"/>
</dbReference>
<evidence type="ECO:0000256" key="12">
    <source>
        <dbReference type="ARBA" id="ARBA00023211"/>
    </source>
</evidence>
<comment type="cofactor">
    <cofactor evidence="1">
        <name>Mn(2+)</name>
        <dbReference type="ChEBI" id="CHEBI:29035"/>
    </cofactor>
</comment>
<dbReference type="GO" id="GO:0003887">
    <property type="term" value="F:DNA-directed DNA polymerase activity"/>
    <property type="evidence" value="ECO:0007669"/>
    <property type="project" value="UniProtKB-KW"/>
</dbReference>
<comment type="subcellular location">
    <subcellularLocation>
        <location evidence="14">Cytoplasm</location>
    </subcellularLocation>
</comment>
<evidence type="ECO:0000256" key="10">
    <source>
        <dbReference type="ARBA" id="ARBA00022842"/>
    </source>
</evidence>
<protein>
    <recommendedName>
        <fullName evidence="14">Ribonuclease H</fullName>
        <shortName evidence="14">RNase H</shortName>
        <ecNumber evidence="14">3.1.26.4</ecNumber>
    </recommendedName>
</protein>
<feature type="binding site" evidence="16">
    <location>
        <position position="374"/>
    </location>
    <ligand>
        <name>substrate</name>
    </ligand>
</feature>
<dbReference type="CDD" id="cd09278">
    <property type="entry name" value="RNase_HI_prokaryote_like"/>
    <property type="match status" value="1"/>
</dbReference>
<keyword evidence="8 14" id="KW-0378">Hydrolase</keyword>
<dbReference type="EC" id="3.1.26.4" evidence="14"/>
<feature type="binding site" evidence="17">
    <location>
        <position position="521"/>
    </location>
    <ligand>
        <name>a divalent metal cation</name>
        <dbReference type="ChEBI" id="CHEBI:60240"/>
        <label>1</label>
        <note>catalytic</note>
    </ligand>
</feature>
<comment type="catalytic activity">
    <reaction evidence="13">
        <text>DNA(n) + a 2'-deoxyribonucleoside 5'-triphosphate = DNA(n+1) + diphosphate</text>
        <dbReference type="Rhea" id="RHEA:22508"/>
        <dbReference type="Rhea" id="RHEA-COMP:17339"/>
        <dbReference type="Rhea" id="RHEA-COMP:17340"/>
        <dbReference type="ChEBI" id="CHEBI:33019"/>
        <dbReference type="ChEBI" id="CHEBI:61560"/>
        <dbReference type="ChEBI" id="CHEBI:173112"/>
        <dbReference type="EC" id="2.7.7.7"/>
    </reaction>
</comment>
<dbReference type="InterPro" id="IPR022892">
    <property type="entry name" value="RNaseHI"/>
</dbReference>
<dbReference type="NCBIfam" id="TIGR00573">
    <property type="entry name" value="dnaq"/>
    <property type="match status" value="1"/>
</dbReference>
<feature type="binding site" evidence="14">
    <location>
        <position position="83"/>
    </location>
    <ligand>
        <name>Mg(2+)</name>
        <dbReference type="ChEBI" id="CHEBI:18420"/>
        <label>1</label>
    </ligand>
</feature>
<feature type="binding site" evidence="14">
    <location>
        <position position="105"/>
    </location>
    <ligand>
        <name>Mg(2+)</name>
        <dbReference type="ChEBI" id="CHEBI:18420"/>
        <label>1</label>
    </ligand>
</feature>
<feature type="region of interest" description="Disordered" evidence="18">
    <location>
        <begin position="262"/>
        <end position="287"/>
    </location>
</feature>
<feature type="binding site" evidence="14">
    <location>
        <position position="44"/>
    </location>
    <ligand>
        <name>Mg(2+)</name>
        <dbReference type="ChEBI" id="CHEBI:18420"/>
        <label>1</label>
    </ligand>
</feature>
<comment type="similarity">
    <text evidence="14">Belongs to the RNase H family.</text>
</comment>
<comment type="subunit">
    <text evidence="2 14">Monomer.</text>
</comment>
<keyword evidence="4" id="KW-0548">Nucleotidyltransferase</keyword>
<dbReference type="InterPro" id="IPR036397">
    <property type="entry name" value="RNaseH_sf"/>
</dbReference>
<dbReference type="EMBL" id="CP024176">
    <property type="protein sequence ID" value="ATQ83029.1"/>
    <property type="molecule type" value="Genomic_DNA"/>
</dbReference>
<dbReference type="FunFam" id="3.30.420.10:FF:000012">
    <property type="entry name" value="DNA polymerase III subunit epsilon"/>
    <property type="match status" value="1"/>
</dbReference>
<reference evidence="20" key="1">
    <citation type="submission" date="2017-11" db="EMBL/GenBank/DDBJ databases">
        <title>Complete Genome Sequence from Moraxella oslensis YHS isolated from human skin.</title>
        <authorList>
            <person name="Lee K."/>
            <person name="Lim J.Y."/>
            <person name="Hwang I."/>
        </authorList>
    </citation>
    <scope>NUCLEOTIDE SEQUENCE</scope>
    <source>
        <strain evidence="20">YHS</strain>
    </source>
</reference>
<evidence type="ECO:0000256" key="17">
    <source>
        <dbReference type="PIRSR" id="PIRSR606309-3"/>
    </source>
</evidence>
<proteinExistence type="inferred from homology"/>
<feature type="binding site" evidence="14">
    <location>
        <position position="44"/>
    </location>
    <ligand>
        <name>Mg(2+)</name>
        <dbReference type="ChEBI" id="CHEBI:18420"/>
        <label>2</label>
    </ligand>
</feature>
<feature type="binding site" evidence="17">
    <location>
        <position position="374"/>
    </location>
    <ligand>
        <name>a divalent metal cation</name>
        <dbReference type="ChEBI" id="CHEBI:60240"/>
        <label>1</label>
        <note>catalytic</note>
    </ligand>
</feature>
<gene>
    <name evidence="14" type="primary">rnhA</name>
    <name evidence="20" type="ORF">YHS_03845</name>
</gene>
<feature type="compositionally biased region" description="Basic and acidic residues" evidence="18">
    <location>
        <begin position="192"/>
        <end position="212"/>
    </location>
</feature>
<keyword evidence="14" id="KW-0255">Endonuclease</keyword>
<dbReference type="HAMAP" id="MF_00042">
    <property type="entry name" value="RNase_H"/>
    <property type="match status" value="1"/>
</dbReference>
<keyword evidence="12 17" id="KW-0464">Manganese</keyword>
<dbReference type="NCBIfam" id="TIGR01406">
    <property type="entry name" value="dnaQ_proteo"/>
    <property type="match status" value="1"/>
</dbReference>
<accession>A0AAD0EXZ7</accession>
<evidence type="ECO:0000256" key="18">
    <source>
        <dbReference type="SAM" id="MobiDB-lite"/>
    </source>
</evidence>
<feature type="binding site" evidence="17">
    <location>
        <position position="372"/>
    </location>
    <ligand>
        <name>a divalent metal cation</name>
        <dbReference type="ChEBI" id="CHEBI:60240"/>
        <label>1</label>
        <note>catalytic</note>
    </ligand>
</feature>
<feature type="binding site" evidence="16">
    <location>
        <position position="372"/>
    </location>
    <ligand>
        <name>substrate</name>
    </ligand>
</feature>
<keyword evidence="6 14" id="KW-0540">Nuclease</keyword>
<keyword evidence="9" id="KW-0269">Exonuclease</keyword>
<feature type="domain" description="RNase H type-1" evidence="19">
    <location>
        <begin position="35"/>
        <end position="172"/>
    </location>
</feature>
<dbReference type="CDD" id="cd06131">
    <property type="entry name" value="DNA_pol_III_epsilon_Ecoli_like"/>
    <property type="match status" value="1"/>
</dbReference>
<evidence type="ECO:0000256" key="16">
    <source>
        <dbReference type="PIRSR" id="PIRSR606309-2"/>
    </source>
</evidence>
<feature type="region of interest" description="Disordered" evidence="18">
    <location>
        <begin position="192"/>
        <end position="236"/>
    </location>
</feature>
<feature type="binding site" evidence="14">
    <location>
        <position position="164"/>
    </location>
    <ligand>
        <name>Mg(2+)</name>
        <dbReference type="ChEBI" id="CHEBI:18420"/>
        <label>2</label>
    </ligand>
</feature>
<dbReference type="GO" id="GO:0004523">
    <property type="term" value="F:RNA-DNA hybrid ribonuclease activity"/>
    <property type="evidence" value="ECO:0007669"/>
    <property type="project" value="UniProtKB-UniRule"/>
</dbReference>
<keyword evidence="3" id="KW-0808">Transferase</keyword>
<keyword evidence="7 14" id="KW-0479">Metal-binding</keyword>
<evidence type="ECO:0000256" key="8">
    <source>
        <dbReference type="ARBA" id="ARBA00022801"/>
    </source>
</evidence>
<dbReference type="PANTHER" id="PTHR30231">
    <property type="entry name" value="DNA POLYMERASE III SUBUNIT EPSILON"/>
    <property type="match status" value="1"/>
</dbReference>
<feature type="binding site" evidence="16">
    <location>
        <position position="521"/>
    </location>
    <ligand>
        <name>substrate</name>
    </ligand>
</feature>
<dbReference type="AlphaFoldDB" id="A0AAD0EXZ7"/>
<dbReference type="InterPro" id="IPR012337">
    <property type="entry name" value="RNaseH-like_sf"/>
</dbReference>
<dbReference type="SMART" id="SM00479">
    <property type="entry name" value="EXOIII"/>
    <property type="match status" value="1"/>
</dbReference>
<evidence type="ECO:0000313" key="20">
    <source>
        <dbReference type="EMBL" id="ATQ83029.1"/>
    </source>
</evidence>
<keyword evidence="5" id="KW-0235">DNA replication</keyword>
<evidence type="ECO:0000256" key="6">
    <source>
        <dbReference type="ARBA" id="ARBA00022722"/>
    </source>
</evidence>
<feature type="binding site" evidence="16">
    <location>
        <position position="417"/>
    </location>
    <ligand>
        <name>substrate</name>
    </ligand>
</feature>
<organism evidence="20">
    <name type="scientific">Faucicola osloensis</name>
    <name type="common">Moraxella osloensis</name>
    <dbReference type="NCBI Taxonomy" id="34062"/>
    <lineage>
        <taxon>Bacteria</taxon>
        <taxon>Pseudomonadati</taxon>
        <taxon>Pseudomonadota</taxon>
        <taxon>Gammaproteobacteria</taxon>
        <taxon>Moraxellales</taxon>
        <taxon>Moraxellaceae</taxon>
        <taxon>Faucicola</taxon>
    </lineage>
</organism>
<evidence type="ECO:0000256" key="3">
    <source>
        <dbReference type="ARBA" id="ARBA00022679"/>
    </source>
</evidence>
<dbReference type="SUPFAM" id="SSF53098">
    <property type="entry name" value="Ribonuclease H-like"/>
    <property type="match status" value="2"/>
</dbReference>
<evidence type="ECO:0000256" key="9">
    <source>
        <dbReference type="ARBA" id="ARBA00022839"/>
    </source>
</evidence>
<dbReference type="GO" id="GO:0000287">
    <property type="term" value="F:magnesium ion binding"/>
    <property type="evidence" value="ECO:0007669"/>
    <property type="project" value="UniProtKB-UniRule"/>
</dbReference>
<comment type="function">
    <text evidence="14">Endonuclease that specifically degrades the RNA of RNA-DNA hybrids.</text>
</comment>
<dbReference type="PANTHER" id="PTHR30231:SF41">
    <property type="entry name" value="DNA POLYMERASE III SUBUNIT EPSILON"/>
    <property type="match status" value="1"/>
</dbReference>
<evidence type="ECO:0000256" key="14">
    <source>
        <dbReference type="HAMAP-Rule" id="MF_00042"/>
    </source>
</evidence>
<comment type="cofactor">
    <cofactor evidence="17">
        <name>Mg(2+)</name>
        <dbReference type="ChEBI" id="CHEBI:18420"/>
    </cofactor>
    <cofactor evidence="17">
        <name>Mn(2+)</name>
        <dbReference type="ChEBI" id="CHEBI:29035"/>
    </cofactor>
    <text evidence="17">Binds 2 divalent metal cations. Magnesium or manganese.</text>
</comment>
<dbReference type="GO" id="GO:0008408">
    <property type="term" value="F:3'-5' exonuclease activity"/>
    <property type="evidence" value="ECO:0007669"/>
    <property type="project" value="TreeGrafter"/>
</dbReference>
<evidence type="ECO:0000256" key="2">
    <source>
        <dbReference type="ARBA" id="ARBA00011245"/>
    </source>
</evidence>
<dbReference type="GO" id="GO:0006401">
    <property type="term" value="P:RNA catabolic process"/>
    <property type="evidence" value="ECO:0007669"/>
    <property type="project" value="UniProtKB-UniRule"/>
</dbReference>
<dbReference type="PROSITE" id="PS50879">
    <property type="entry name" value="RNASE_H_1"/>
    <property type="match status" value="1"/>
</dbReference>
<evidence type="ECO:0000256" key="13">
    <source>
        <dbReference type="ARBA" id="ARBA00049244"/>
    </source>
</evidence>
<dbReference type="GO" id="GO:0003677">
    <property type="term" value="F:DNA binding"/>
    <property type="evidence" value="ECO:0007669"/>
    <property type="project" value="InterPro"/>
</dbReference>
<comment type="cofactor">
    <cofactor evidence="14">
        <name>Mg(2+)</name>
        <dbReference type="ChEBI" id="CHEBI:18420"/>
    </cofactor>
    <text evidence="14">Binds 1 Mg(2+) ion per subunit. May bind a second metal ion at a regulatory site, or after substrate binding.</text>
</comment>
<dbReference type="InterPro" id="IPR006309">
    <property type="entry name" value="DnaQ_proteo"/>
</dbReference>
<keyword evidence="14" id="KW-0963">Cytoplasm</keyword>
<comment type="catalytic activity">
    <reaction evidence="14">
        <text>Endonucleolytic cleavage to 5'-phosphomonoester.</text>
        <dbReference type="EC" id="3.1.26.4"/>
    </reaction>
</comment>
<dbReference type="InterPro" id="IPR002156">
    <property type="entry name" value="RNaseH_domain"/>
</dbReference>
<evidence type="ECO:0000256" key="1">
    <source>
        <dbReference type="ARBA" id="ARBA00001936"/>
    </source>
</evidence>
<sequence length="596" mass="65397">MAFYAFFSYTEGCFFDCFAVLYGLLSMSNHALTPLVGRTLAYTDGACRGNPGKGGFGAVVILPTGEQIDICGGEAHTTNNRMELMGAIAALENSPKALPIQIWSDSSYVIKGISEWLAGWKKKHWKNVKNVELWQRLDGLCQQRQIDWQWVKGHAGHDGNEYADKLANQGIDQLPKSFNKVIKHLSNPTTDLDVKSDFSDKNPDFDSKKKDPPMNPMSTDNNPVLTHSESTRDFSDASFDDAQDMAFADNEMMGDIFLQALDGEPAPSTTHTSTIQTSTTQTSHAQAIHTQTSIDVSTQSSLGGELTHSPISANPHFAVFTNPQGQFVAQDDSLIAQRPAFNGITSQPNPTFIPLLPIAKHKGTANRQLILDTETTGFEAQNGDRIIEVGIVEMINRRFTGEKLHVYINPKIEMGEEVIRVHGIHNVFLNDMPVFEQVGEAIYDFLQGAELIAHNAGFDMSFLQAEFARLGLPDINQTVTVTDSLAIAKRMFAGQRNTLDALVKRLNVGKQDRTFHGALLDAEILAEVYLAMTGGQVALAIDDDVGGGVGGATEHQRFSTTIKRFLASSDAEQAHLEWLNALKDNNPQLAENWASV</sequence>
<evidence type="ECO:0000256" key="15">
    <source>
        <dbReference type="PIRSR" id="PIRSR606309-1"/>
    </source>
</evidence>
<dbReference type="InterPro" id="IPR013520">
    <property type="entry name" value="Ribonucl_H"/>
</dbReference>
<evidence type="ECO:0000256" key="11">
    <source>
        <dbReference type="ARBA" id="ARBA00022932"/>
    </source>
</evidence>
<dbReference type="NCBIfam" id="NF004316">
    <property type="entry name" value="PRK05711.1"/>
    <property type="match status" value="1"/>
</dbReference>
<keyword evidence="11" id="KW-0239">DNA-directed DNA polymerase</keyword>
<feature type="compositionally biased region" description="Polar residues" evidence="18">
    <location>
        <begin position="216"/>
        <end position="228"/>
    </location>
</feature>
<dbReference type="Pfam" id="PF00929">
    <property type="entry name" value="RNase_T"/>
    <property type="match status" value="1"/>
</dbReference>
<feature type="compositionally biased region" description="Low complexity" evidence="18">
    <location>
        <begin position="268"/>
        <end position="287"/>
    </location>
</feature>
<dbReference type="Gene3D" id="3.30.420.10">
    <property type="entry name" value="Ribonuclease H-like superfamily/Ribonuclease H"/>
    <property type="match status" value="2"/>
</dbReference>
<dbReference type="NCBIfam" id="NF001236">
    <property type="entry name" value="PRK00203.1"/>
    <property type="match status" value="1"/>
</dbReference>